<evidence type="ECO:0000313" key="2">
    <source>
        <dbReference type="Proteomes" id="UP000322553"/>
    </source>
</evidence>
<accession>A0A1S1NS12</accession>
<protein>
    <submittedName>
        <fullName evidence="1">Flagellar protein FlhE</fullName>
    </submittedName>
</protein>
<dbReference type="EMBL" id="CP043420">
    <property type="protein sequence ID" value="QEL11222.1"/>
    <property type="molecule type" value="Genomic_DNA"/>
</dbReference>
<gene>
    <name evidence="1" type="ORF">FY550_08775</name>
</gene>
<dbReference type="Proteomes" id="UP000322553">
    <property type="component" value="Chromosome"/>
</dbReference>
<dbReference type="RefSeq" id="WP_070977566.1">
    <property type="nucleotide sequence ID" value="NZ_CP043420.1"/>
</dbReference>
<dbReference type="InterPro" id="IPR009420">
    <property type="entry name" value="FlhE"/>
</dbReference>
<keyword evidence="1" id="KW-0966">Cell projection</keyword>
<keyword evidence="1" id="KW-0282">Flagellum</keyword>
<name>A0A1S1NS12_9GAMM</name>
<keyword evidence="2" id="KW-1185">Reference proteome</keyword>
<dbReference type="STRING" id="657387.BH688_05020"/>
<dbReference type="OrthoDB" id="7064581at2"/>
<reference evidence="1 2" key="1">
    <citation type="submission" date="2019-08" db="EMBL/GenBank/DDBJ databases">
        <title>Complete genome sequence of Kushneria sp. YCWA18, a halophilic phosphate-solubilizing bacterium isolated from Daqiao saltern in China.</title>
        <authorList>
            <person name="Du G.-X."/>
            <person name="Qu L.-Y."/>
        </authorList>
    </citation>
    <scope>NUCLEOTIDE SEQUENCE [LARGE SCALE GENOMIC DNA]</scope>
    <source>
        <strain evidence="1 2">YCWA18</strain>
    </source>
</reference>
<proteinExistence type="predicted"/>
<sequence length="150" mass="16301">MNACRSVGARSRGGLRQVTLVLLSLLPWSSVSAAVGGAWVGDGQVPVLRHAGHDYQLTLTPPATLPASRVGTVSWRYELSPLNTHLQTVLCHRQRCLPLSAVRGQTQSFADQPVGGMWTFHFIMPGEGQRLSPVMQGKSLQLIVNYLLSE</sequence>
<dbReference type="AlphaFoldDB" id="A0A1S1NS12"/>
<dbReference type="KEGG" id="kuy:FY550_08775"/>
<organism evidence="1 2">
    <name type="scientific">Kushneria phosphatilytica</name>
    <dbReference type="NCBI Taxonomy" id="657387"/>
    <lineage>
        <taxon>Bacteria</taxon>
        <taxon>Pseudomonadati</taxon>
        <taxon>Pseudomonadota</taxon>
        <taxon>Gammaproteobacteria</taxon>
        <taxon>Oceanospirillales</taxon>
        <taxon>Halomonadaceae</taxon>
        <taxon>Kushneria</taxon>
    </lineage>
</organism>
<keyword evidence="1" id="KW-0969">Cilium</keyword>
<dbReference type="Pfam" id="PF06366">
    <property type="entry name" value="FlhE"/>
    <property type="match status" value="1"/>
</dbReference>
<evidence type="ECO:0000313" key="1">
    <source>
        <dbReference type="EMBL" id="QEL11222.1"/>
    </source>
</evidence>